<evidence type="ECO:0008006" key="3">
    <source>
        <dbReference type="Google" id="ProtNLM"/>
    </source>
</evidence>
<sequence length="190" mass="22419">MKKDQLYSELNYVNATRASRTKYATIILDNINLIEPLMELVFSEDKKIAPRASWIFEFAFKEDHSIILPHLDYFVSNLSTLKLDSATRPCAKVVDILMDLYYKKKHPNVIKYLTQHHKEKITEACFDWLIRDEKVAVKAYSMNSLYLLGMEFDWIHPELKTIIERDYHTQSAGFKAKSRHILKWMSKLKS</sequence>
<comment type="caution">
    <text evidence="1">The sequence shown here is derived from an EMBL/GenBank/DDBJ whole genome shotgun (WGS) entry which is preliminary data.</text>
</comment>
<evidence type="ECO:0000313" key="1">
    <source>
        <dbReference type="EMBL" id="TCK68949.1"/>
    </source>
</evidence>
<dbReference type="RefSeq" id="WP_132703162.1">
    <property type="nucleotide sequence ID" value="NZ_SMGI01000001.1"/>
</dbReference>
<dbReference type="AlphaFoldDB" id="A0A4R1KXB5"/>
<dbReference type="Proteomes" id="UP000295714">
    <property type="component" value="Unassembled WGS sequence"/>
</dbReference>
<name>A0A4R1KXB5_9FLAO</name>
<organism evidence="1 2">
    <name type="scientific">Winogradskyella wandonensis</name>
    <dbReference type="NCBI Taxonomy" id="1442586"/>
    <lineage>
        <taxon>Bacteria</taxon>
        <taxon>Pseudomonadati</taxon>
        <taxon>Bacteroidota</taxon>
        <taxon>Flavobacteriia</taxon>
        <taxon>Flavobacteriales</taxon>
        <taxon>Flavobacteriaceae</taxon>
        <taxon>Winogradskyella</taxon>
    </lineage>
</organism>
<dbReference type="EMBL" id="SMGI01000001">
    <property type="protein sequence ID" value="TCK68949.1"/>
    <property type="molecule type" value="Genomic_DNA"/>
</dbReference>
<keyword evidence="2" id="KW-1185">Reference proteome</keyword>
<dbReference type="OrthoDB" id="979487at2"/>
<reference evidence="1 2" key="1">
    <citation type="journal article" date="2015" name="Stand. Genomic Sci.">
        <title>Genomic Encyclopedia of Bacterial and Archaeal Type Strains, Phase III: the genomes of soil and plant-associated and newly described type strains.</title>
        <authorList>
            <person name="Whitman W.B."/>
            <person name="Woyke T."/>
            <person name="Klenk H.P."/>
            <person name="Zhou Y."/>
            <person name="Lilburn T.G."/>
            <person name="Beck B.J."/>
            <person name="De Vos P."/>
            <person name="Vandamme P."/>
            <person name="Eisen J.A."/>
            <person name="Garrity G."/>
            <person name="Hugenholtz P."/>
            <person name="Kyrpides N.C."/>
        </authorList>
    </citation>
    <scope>NUCLEOTIDE SEQUENCE [LARGE SCALE GENOMIC DNA]</scope>
    <source>
        <strain evidence="1 2">CECT 8445</strain>
    </source>
</reference>
<gene>
    <name evidence="1" type="ORF">DFQ05_0459</name>
</gene>
<protein>
    <recommendedName>
        <fullName evidence="3">Adenylosuccinate lyase</fullName>
    </recommendedName>
</protein>
<proteinExistence type="predicted"/>
<evidence type="ECO:0000313" key="2">
    <source>
        <dbReference type="Proteomes" id="UP000295714"/>
    </source>
</evidence>
<accession>A0A4R1KXB5</accession>